<dbReference type="InterPro" id="IPR036388">
    <property type="entry name" value="WH-like_DNA-bd_sf"/>
</dbReference>
<evidence type="ECO:0000256" key="4">
    <source>
        <dbReference type="ARBA" id="ARBA00023125"/>
    </source>
</evidence>
<dbReference type="GO" id="GO:0000156">
    <property type="term" value="F:phosphorelay response regulator activity"/>
    <property type="evidence" value="ECO:0007669"/>
    <property type="project" value="TreeGrafter"/>
</dbReference>
<dbReference type="InterPro" id="IPR001867">
    <property type="entry name" value="OmpR/PhoB-type_DNA-bd"/>
</dbReference>
<feature type="domain" description="Response regulatory" evidence="8">
    <location>
        <begin position="38"/>
        <end position="152"/>
    </location>
</feature>
<dbReference type="GO" id="GO:0000976">
    <property type="term" value="F:transcription cis-regulatory region binding"/>
    <property type="evidence" value="ECO:0007669"/>
    <property type="project" value="TreeGrafter"/>
</dbReference>
<dbReference type="InterPro" id="IPR039420">
    <property type="entry name" value="WalR-like"/>
</dbReference>
<comment type="caution">
    <text evidence="10">The sequence shown here is derived from an EMBL/GenBank/DDBJ whole genome shotgun (WGS) entry which is preliminary data.</text>
</comment>
<dbReference type="Gene3D" id="3.40.50.2300">
    <property type="match status" value="1"/>
</dbReference>
<dbReference type="InterPro" id="IPR001789">
    <property type="entry name" value="Sig_transdc_resp-reg_receiver"/>
</dbReference>
<keyword evidence="3" id="KW-0805">Transcription regulation</keyword>
<dbReference type="Pfam" id="PF00486">
    <property type="entry name" value="Trans_reg_C"/>
    <property type="match status" value="1"/>
</dbReference>
<dbReference type="InterPro" id="IPR016032">
    <property type="entry name" value="Sig_transdc_resp-reg_C-effctor"/>
</dbReference>
<dbReference type="PROSITE" id="PS50110">
    <property type="entry name" value="RESPONSE_REGULATORY"/>
    <property type="match status" value="1"/>
</dbReference>
<evidence type="ECO:0000256" key="3">
    <source>
        <dbReference type="ARBA" id="ARBA00023015"/>
    </source>
</evidence>
<keyword evidence="11" id="KW-1185">Reference proteome</keyword>
<feature type="modified residue" description="4-aspartylphosphate" evidence="6">
    <location>
        <position position="87"/>
    </location>
</feature>
<feature type="domain" description="OmpR/PhoB-type" evidence="9">
    <location>
        <begin position="160"/>
        <end position="254"/>
    </location>
</feature>
<dbReference type="InterPro" id="IPR011006">
    <property type="entry name" value="CheY-like_superfamily"/>
</dbReference>
<evidence type="ECO:0000256" key="5">
    <source>
        <dbReference type="ARBA" id="ARBA00023163"/>
    </source>
</evidence>
<dbReference type="Gene3D" id="1.10.10.10">
    <property type="entry name" value="Winged helix-like DNA-binding domain superfamily/Winged helix DNA-binding domain"/>
    <property type="match status" value="1"/>
</dbReference>
<name>A0A0M9GG59_9PSED</name>
<accession>A0A0M9GG59</accession>
<evidence type="ECO:0000256" key="1">
    <source>
        <dbReference type="ARBA" id="ARBA00022553"/>
    </source>
</evidence>
<evidence type="ECO:0000256" key="2">
    <source>
        <dbReference type="ARBA" id="ARBA00023012"/>
    </source>
</evidence>
<dbReference type="GO" id="GO:0006355">
    <property type="term" value="P:regulation of DNA-templated transcription"/>
    <property type="evidence" value="ECO:0007669"/>
    <property type="project" value="InterPro"/>
</dbReference>
<dbReference type="PATRIC" id="fig|50340.43.peg.483"/>
<dbReference type="CDD" id="cd00383">
    <property type="entry name" value="trans_reg_C"/>
    <property type="match status" value="1"/>
</dbReference>
<evidence type="ECO:0000313" key="10">
    <source>
        <dbReference type="EMBL" id="KPA90377.1"/>
    </source>
</evidence>
<dbReference type="SMART" id="SM00448">
    <property type="entry name" value="REC"/>
    <property type="match status" value="1"/>
</dbReference>
<dbReference type="GO" id="GO:0032993">
    <property type="term" value="C:protein-DNA complex"/>
    <property type="evidence" value="ECO:0007669"/>
    <property type="project" value="TreeGrafter"/>
</dbReference>
<dbReference type="SUPFAM" id="SSF52172">
    <property type="entry name" value="CheY-like"/>
    <property type="match status" value="1"/>
</dbReference>
<dbReference type="SUPFAM" id="SSF46894">
    <property type="entry name" value="C-terminal effector domain of the bipartite response regulators"/>
    <property type="match status" value="1"/>
</dbReference>
<gene>
    <name evidence="10" type="ORF">PF66_03185</name>
</gene>
<dbReference type="GO" id="GO:0005829">
    <property type="term" value="C:cytosol"/>
    <property type="evidence" value="ECO:0007669"/>
    <property type="project" value="TreeGrafter"/>
</dbReference>
<sequence length="256" mass="28983">MERFWRPPAGLYLRDNHFYRKANGDAWKIKLLKGKIVRLLLIEDDVALREGVHQALAREGYTVDWVHDGQDALHSLLSETFDLAVLDLGLPRLDGLEVLRRLRESGSTLPVLVLTARDATDDRIAGLDAGADDYLVKPFDLAELKARLRALLRRSAGRASPLIEHAGITLDPVSQQVCWGGQPVTLTPKEYQLLYELLSPPGRVMTRERLTQLLYGWGDEAESNTLEVHIYNLRKKFSTDLIRTIRGVGYRMEKTS</sequence>
<dbReference type="EMBL" id="JSYZ01000010">
    <property type="protein sequence ID" value="KPA90377.1"/>
    <property type="molecule type" value="Genomic_DNA"/>
</dbReference>
<dbReference type="STRING" id="50340.PF66_03185"/>
<dbReference type="PANTHER" id="PTHR48111">
    <property type="entry name" value="REGULATOR OF RPOS"/>
    <property type="match status" value="1"/>
</dbReference>
<evidence type="ECO:0000259" key="8">
    <source>
        <dbReference type="PROSITE" id="PS50110"/>
    </source>
</evidence>
<keyword evidence="1 6" id="KW-0597">Phosphoprotein</keyword>
<organism evidence="10 11">
    <name type="scientific">Pseudomonas asplenii</name>
    <dbReference type="NCBI Taxonomy" id="53407"/>
    <lineage>
        <taxon>Bacteria</taxon>
        <taxon>Pseudomonadati</taxon>
        <taxon>Pseudomonadota</taxon>
        <taxon>Gammaproteobacteria</taxon>
        <taxon>Pseudomonadales</taxon>
        <taxon>Pseudomonadaceae</taxon>
        <taxon>Pseudomonas</taxon>
    </lineage>
</organism>
<evidence type="ECO:0000256" key="6">
    <source>
        <dbReference type="PROSITE-ProRule" id="PRU00169"/>
    </source>
</evidence>
<dbReference type="PANTHER" id="PTHR48111:SF67">
    <property type="entry name" value="TRANSCRIPTIONAL REGULATORY PROTEIN TCTD"/>
    <property type="match status" value="1"/>
</dbReference>
<evidence type="ECO:0000313" key="11">
    <source>
        <dbReference type="Proteomes" id="UP000037931"/>
    </source>
</evidence>
<evidence type="ECO:0000259" key="9">
    <source>
        <dbReference type="PROSITE" id="PS51755"/>
    </source>
</evidence>
<dbReference type="AlphaFoldDB" id="A0A0M9GG59"/>
<dbReference type="CDD" id="cd17624">
    <property type="entry name" value="REC_OmpR_PmrA-like"/>
    <property type="match status" value="1"/>
</dbReference>
<feature type="DNA-binding region" description="OmpR/PhoB-type" evidence="7">
    <location>
        <begin position="160"/>
        <end position="254"/>
    </location>
</feature>
<proteinExistence type="predicted"/>
<keyword evidence="4 7" id="KW-0238">DNA-binding</keyword>
<keyword evidence="5" id="KW-0804">Transcription</keyword>
<evidence type="ECO:0000256" key="7">
    <source>
        <dbReference type="PROSITE-ProRule" id="PRU01091"/>
    </source>
</evidence>
<dbReference type="Gene3D" id="6.10.250.690">
    <property type="match status" value="1"/>
</dbReference>
<dbReference type="Proteomes" id="UP000037931">
    <property type="component" value="Unassembled WGS sequence"/>
</dbReference>
<dbReference type="FunFam" id="3.40.50.2300:FF:000002">
    <property type="entry name" value="DNA-binding response regulator PhoP"/>
    <property type="match status" value="1"/>
</dbReference>
<keyword evidence="2" id="KW-0902">Two-component regulatory system</keyword>
<dbReference type="PROSITE" id="PS51755">
    <property type="entry name" value="OMPR_PHOB"/>
    <property type="match status" value="1"/>
</dbReference>
<protein>
    <submittedName>
        <fullName evidence="10">Response regulator with CheY-like receiver domain and winged-helix DNA-binding domain</fullName>
    </submittedName>
</protein>
<dbReference type="SMART" id="SM00862">
    <property type="entry name" value="Trans_reg_C"/>
    <property type="match status" value="1"/>
</dbReference>
<reference evidence="10 11" key="1">
    <citation type="journal article" date="2015" name="PLoS ONE">
        <title>Rice-Infecting Pseudomonas Genomes Are Highly Accessorized and Harbor Multiple Putative Virulence Mechanisms to Cause Sheath Brown Rot.</title>
        <authorList>
            <person name="Quibod I.L."/>
            <person name="Grande G."/>
            <person name="Oreiro E.G."/>
            <person name="Borja F.N."/>
            <person name="Dossa G.S."/>
            <person name="Mauleon R."/>
            <person name="Cruz C.V."/>
            <person name="Oliva R."/>
        </authorList>
    </citation>
    <scope>NUCLEOTIDE SEQUENCE [LARGE SCALE GENOMIC DNA]</scope>
    <source>
        <strain evidence="10 11">IRRI 6609</strain>
    </source>
</reference>
<dbReference type="Pfam" id="PF00072">
    <property type="entry name" value="Response_reg"/>
    <property type="match status" value="1"/>
</dbReference>